<organism evidence="7">
    <name type="scientific">Tanacetum cinerariifolium</name>
    <name type="common">Dalmatian daisy</name>
    <name type="synonym">Chrysanthemum cinerariifolium</name>
    <dbReference type="NCBI Taxonomy" id="118510"/>
    <lineage>
        <taxon>Eukaryota</taxon>
        <taxon>Viridiplantae</taxon>
        <taxon>Streptophyta</taxon>
        <taxon>Embryophyta</taxon>
        <taxon>Tracheophyta</taxon>
        <taxon>Spermatophyta</taxon>
        <taxon>Magnoliopsida</taxon>
        <taxon>eudicotyledons</taxon>
        <taxon>Gunneridae</taxon>
        <taxon>Pentapetalae</taxon>
        <taxon>asterids</taxon>
        <taxon>campanulids</taxon>
        <taxon>Asterales</taxon>
        <taxon>Asteraceae</taxon>
        <taxon>Asteroideae</taxon>
        <taxon>Anthemideae</taxon>
        <taxon>Anthemidinae</taxon>
        <taxon>Tanacetum</taxon>
    </lineage>
</organism>
<evidence type="ECO:0000256" key="1">
    <source>
        <dbReference type="ARBA" id="ARBA00022670"/>
    </source>
</evidence>
<evidence type="ECO:0000256" key="3">
    <source>
        <dbReference type="ARBA" id="ARBA00022801"/>
    </source>
</evidence>
<evidence type="ECO:0000313" key="7">
    <source>
        <dbReference type="EMBL" id="GEU68644.1"/>
    </source>
</evidence>
<dbReference type="InterPro" id="IPR013103">
    <property type="entry name" value="RVT_2"/>
</dbReference>
<dbReference type="GO" id="GO:0046872">
    <property type="term" value="F:metal ion binding"/>
    <property type="evidence" value="ECO:0007669"/>
    <property type="project" value="UniProtKB-KW"/>
</dbReference>
<dbReference type="EMBL" id="BKCJ010005788">
    <property type="protein sequence ID" value="GEU68644.1"/>
    <property type="molecule type" value="Genomic_DNA"/>
</dbReference>
<keyword evidence="2" id="KW-0479">Metal-binding</keyword>
<name>A0A6L2M7V3_TANCI</name>
<evidence type="ECO:0000256" key="2">
    <source>
        <dbReference type="ARBA" id="ARBA00022723"/>
    </source>
</evidence>
<protein>
    <submittedName>
        <fullName evidence="7">Uncharacterized protein</fullName>
    </submittedName>
</protein>
<reference evidence="7" key="1">
    <citation type="journal article" date="2019" name="Sci. Rep.">
        <title>Draft genome of Tanacetum cinerariifolium, the natural source of mosquito coil.</title>
        <authorList>
            <person name="Yamashiro T."/>
            <person name="Shiraishi A."/>
            <person name="Satake H."/>
            <person name="Nakayama K."/>
        </authorList>
    </citation>
    <scope>NUCLEOTIDE SEQUENCE</scope>
</reference>
<evidence type="ECO:0000259" key="6">
    <source>
        <dbReference type="Pfam" id="PF22936"/>
    </source>
</evidence>
<keyword evidence="3" id="KW-0378">Hydrolase</keyword>
<dbReference type="InterPro" id="IPR039537">
    <property type="entry name" value="Retrotran_Ty1/copia-like"/>
</dbReference>
<dbReference type="Pfam" id="PF22936">
    <property type="entry name" value="Pol_BBD"/>
    <property type="match status" value="1"/>
</dbReference>
<evidence type="ECO:0000256" key="4">
    <source>
        <dbReference type="SAM" id="MobiDB-lite"/>
    </source>
</evidence>
<comment type="caution">
    <text evidence="7">The sequence shown here is derived from an EMBL/GenBank/DDBJ whole genome shotgun (WGS) entry which is preliminary data.</text>
</comment>
<feature type="compositionally biased region" description="Basic residues" evidence="4">
    <location>
        <begin position="484"/>
        <end position="499"/>
    </location>
</feature>
<dbReference type="Pfam" id="PF07727">
    <property type="entry name" value="RVT_2"/>
    <property type="match status" value="1"/>
</dbReference>
<feature type="compositionally biased region" description="Basic and acidic residues" evidence="4">
    <location>
        <begin position="457"/>
        <end position="476"/>
    </location>
</feature>
<feature type="domain" description="Retrovirus-related Pol polyprotein from transposon TNT 1-94-like beta-barrel" evidence="6">
    <location>
        <begin position="210"/>
        <end position="268"/>
    </location>
</feature>
<feature type="domain" description="Reverse transcriptase Ty1/copia-type" evidence="5">
    <location>
        <begin position="575"/>
        <end position="639"/>
    </location>
</feature>
<accession>A0A6L2M7V3</accession>
<dbReference type="PANTHER" id="PTHR42648:SF28">
    <property type="entry name" value="TRANSPOSON-ENCODED PROTEIN WITH RIBONUCLEASE H-LIKE AND RETROVIRUS ZINC FINGER-LIKE DOMAINS"/>
    <property type="match status" value="1"/>
</dbReference>
<dbReference type="InterPro" id="IPR054722">
    <property type="entry name" value="PolX-like_BBD"/>
</dbReference>
<dbReference type="PANTHER" id="PTHR42648">
    <property type="entry name" value="TRANSPOSASE, PUTATIVE-RELATED"/>
    <property type="match status" value="1"/>
</dbReference>
<gene>
    <name evidence="7" type="ORF">Tci_040622</name>
</gene>
<dbReference type="AlphaFoldDB" id="A0A6L2M7V3"/>
<dbReference type="Pfam" id="PF14223">
    <property type="entry name" value="Retrotran_gag_2"/>
    <property type="match status" value="1"/>
</dbReference>
<feature type="compositionally biased region" description="Low complexity" evidence="4">
    <location>
        <begin position="438"/>
        <end position="454"/>
    </location>
</feature>
<dbReference type="GO" id="GO:0006508">
    <property type="term" value="P:proteolysis"/>
    <property type="evidence" value="ECO:0007669"/>
    <property type="project" value="UniProtKB-KW"/>
</dbReference>
<dbReference type="GO" id="GO:0008233">
    <property type="term" value="F:peptidase activity"/>
    <property type="evidence" value="ECO:0007669"/>
    <property type="project" value="UniProtKB-KW"/>
</dbReference>
<evidence type="ECO:0000259" key="5">
    <source>
        <dbReference type="Pfam" id="PF07727"/>
    </source>
</evidence>
<keyword evidence="1" id="KW-0645">Protease</keyword>
<feature type="region of interest" description="Disordered" evidence="4">
    <location>
        <begin position="435"/>
        <end position="511"/>
    </location>
</feature>
<sequence length="681" mass="76944">MAEDGIKIDKFDGYDFGFWKMQIEDYLQALGAIRLSLAKNVAYEKTTYGLFKALSNIYEKPSASNKVFLIRQLVNMKMKEGASVADHVNKFNSILSRLMSVDIKFDDEVQALLLLSSLPESWSGTITAVTGSTGSTKLKFNSIRDLIIGEDIRRNTSEKYSNSLLSAEDKGRAIKQDRGQNFPDKEVNMAAGDYNDALVCCVENTIDDRIMDFGASFHATYCKEELEMFKLCFGNVHLADDKTLDIAGVGDVVLKTSFGTSWTLKDVRLRRLAVKVTKAIDDRGNAALWHQRLGYTSEKDMKILASKGSIPDLQKVVVGLPKKVWVYFLKNKSKVFNTFKKWKVAVKNEANLRVKCLKSDNGGEYSSKEFIKVWNSKRGMAREGSYGLDEMGYRFWYSKSYKVVRSRYVTFNEDSLYGAKAATNFSNLKKLNKKDQVSLNGSSNTSGGSENNGSFKDSGRSVEEDSKDRASSDEGGSKTPQVRRSTRKSKALHERRHYRASGCSGLKKSRMARKATKNLHLDQLDVKTTFLHGDLDEDIYMTQPEGFQSGRKEENLRAGYKRCVMDRCHYLKKVEIKKLKRQLSQEFKMKDLGFAKQILGMSIIRDRTKGTIRLSQEKYIGKVLEKLNMNDAETRCQPLGDHFMLRTLSLKKILGAKNPADMLTKVVKTEKLKLYAASTGL</sequence>
<proteinExistence type="predicted"/>